<evidence type="ECO:0000313" key="3">
    <source>
        <dbReference type="Proteomes" id="UP000176608"/>
    </source>
</evidence>
<dbReference type="AlphaFoldDB" id="A0A1F4UQY2"/>
<name>A0A1F4UQY2_UNCKA</name>
<protein>
    <submittedName>
        <fullName evidence="2">Uncharacterized protein</fullName>
    </submittedName>
</protein>
<dbReference type="EMBL" id="MEVA01000014">
    <property type="protein sequence ID" value="OGC47302.1"/>
    <property type="molecule type" value="Genomic_DNA"/>
</dbReference>
<keyword evidence="1" id="KW-0472">Membrane</keyword>
<dbReference type="Proteomes" id="UP000176608">
    <property type="component" value="Unassembled WGS sequence"/>
</dbReference>
<accession>A0A1F4UQY2</accession>
<evidence type="ECO:0000313" key="2">
    <source>
        <dbReference type="EMBL" id="OGC47302.1"/>
    </source>
</evidence>
<evidence type="ECO:0000256" key="1">
    <source>
        <dbReference type="SAM" id="Phobius"/>
    </source>
</evidence>
<keyword evidence="1" id="KW-0812">Transmembrane</keyword>
<dbReference type="STRING" id="1802617.A2886_01680"/>
<feature type="transmembrane region" description="Helical" evidence="1">
    <location>
        <begin position="9"/>
        <end position="27"/>
    </location>
</feature>
<proteinExistence type="predicted"/>
<comment type="caution">
    <text evidence="2">The sequence shown here is derived from an EMBL/GenBank/DDBJ whole genome shotgun (WGS) entry which is preliminary data.</text>
</comment>
<gene>
    <name evidence="2" type="ORF">A2886_01680</name>
</gene>
<reference evidence="2 3" key="1">
    <citation type="journal article" date="2016" name="Nat. Commun.">
        <title>Thousands of microbial genomes shed light on interconnected biogeochemical processes in an aquifer system.</title>
        <authorList>
            <person name="Anantharaman K."/>
            <person name="Brown C.T."/>
            <person name="Hug L.A."/>
            <person name="Sharon I."/>
            <person name="Castelle C.J."/>
            <person name="Probst A.J."/>
            <person name="Thomas B.C."/>
            <person name="Singh A."/>
            <person name="Wilkins M.J."/>
            <person name="Karaoz U."/>
            <person name="Brodie E.L."/>
            <person name="Williams K.H."/>
            <person name="Hubbard S.S."/>
            <person name="Banfield J.F."/>
        </authorList>
    </citation>
    <scope>NUCLEOTIDE SEQUENCE [LARGE SCALE GENOMIC DNA]</scope>
</reference>
<keyword evidence="1" id="KW-1133">Transmembrane helix</keyword>
<sequence>MNFIKRNKPIFAIGILFAVIFIVIIVMSQRNTSGVSLVESIGDVFNNEKEVIFNPANDITGSNSYVSAEETTESTTAATTTITPQIPGTLEITFTASGFSPNIANVTKGQVVRWKNGTNKEIVVRELIKKHTEFASGVAIAPNAFFELKLYGTKLWTFEEVGSGKIGRLYIAEGN</sequence>
<organism evidence="2 3">
    <name type="scientific">candidate division WWE3 bacterium RIFCSPHIGHO2_01_FULL_42_13</name>
    <dbReference type="NCBI Taxonomy" id="1802617"/>
    <lineage>
        <taxon>Bacteria</taxon>
        <taxon>Katanobacteria</taxon>
    </lineage>
</organism>